<keyword evidence="2 5" id="KW-0645">Protease</keyword>
<dbReference type="EMBL" id="FNVD01000004">
    <property type="protein sequence ID" value="SEF74754.1"/>
    <property type="molecule type" value="Genomic_DNA"/>
</dbReference>
<dbReference type="GO" id="GO:0008047">
    <property type="term" value="F:enzyme activator activity"/>
    <property type="evidence" value="ECO:0007669"/>
    <property type="project" value="InterPro"/>
</dbReference>
<evidence type="ECO:0000256" key="3">
    <source>
        <dbReference type="ARBA" id="ARBA00022750"/>
    </source>
</evidence>
<keyword evidence="3" id="KW-0064">Aspartyl protease</keyword>
<keyword evidence="4" id="KW-0378">Hydrolase</keyword>
<dbReference type="Proteomes" id="UP000236742">
    <property type="component" value="Unassembled WGS sequence"/>
</dbReference>
<dbReference type="Pfam" id="PF01750">
    <property type="entry name" value="HycI"/>
    <property type="match status" value="1"/>
</dbReference>
<dbReference type="NCBIfam" id="TIGR00072">
    <property type="entry name" value="hydrog_prot"/>
    <property type="match status" value="1"/>
</dbReference>
<dbReference type="GO" id="GO:0004190">
    <property type="term" value="F:aspartic-type endopeptidase activity"/>
    <property type="evidence" value="ECO:0007669"/>
    <property type="project" value="UniProtKB-KW"/>
</dbReference>
<dbReference type="Gene3D" id="3.40.50.1450">
    <property type="entry name" value="HybD-like"/>
    <property type="match status" value="1"/>
</dbReference>
<evidence type="ECO:0000256" key="1">
    <source>
        <dbReference type="ARBA" id="ARBA00006814"/>
    </source>
</evidence>
<evidence type="ECO:0000313" key="6">
    <source>
        <dbReference type="Proteomes" id="UP000236742"/>
    </source>
</evidence>
<comment type="similarity">
    <text evidence="1">Belongs to the peptidase A31 family.</text>
</comment>
<keyword evidence="6" id="KW-1185">Reference proteome</keyword>
<sequence length="160" mass="16603">MTGPVRLAVIGIGNPRRGDDAVGREVARWLRGRAPQRARVLDTDGEPASLIALLDGLAAVWIVDACRSGARAGAIRRLDVSATALPSELTTVSTHGLGLAEAIELARAIDRLPPHCVVYAIEASAFDHGSSLTPDVAAAVAETGRRILAEISAVGARLEG</sequence>
<dbReference type="SUPFAM" id="SSF53163">
    <property type="entry name" value="HybD-like"/>
    <property type="match status" value="1"/>
</dbReference>
<accession>A0A1H5UIA0</accession>
<reference evidence="5 6" key="1">
    <citation type="submission" date="2016-10" db="EMBL/GenBank/DDBJ databases">
        <authorList>
            <person name="de Groot N.N."/>
        </authorList>
    </citation>
    <scope>NUCLEOTIDE SEQUENCE [LARGE SCALE GENOMIC DNA]</scope>
    <source>
        <strain evidence="5 6">DSM 23413</strain>
    </source>
</reference>
<evidence type="ECO:0000313" key="5">
    <source>
        <dbReference type="EMBL" id="SEF74754.1"/>
    </source>
</evidence>
<proteinExistence type="inferred from homology"/>
<gene>
    <name evidence="5" type="ORF">SAMN05421751_10483</name>
</gene>
<organism evidence="5 6">
    <name type="scientific">Jhaorihella thermophila</name>
    <dbReference type="NCBI Taxonomy" id="488547"/>
    <lineage>
        <taxon>Bacteria</taxon>
        <taxon>Pseudomonadati</taxon>
        <taxon>Pseudomonadota</taxon>
        <taxon>Alphaproteobacteria</taxon>
        <taxon>Rhodobacterales</taxon>
        <taxon>Paracoccaceae</taxon>
        <taxon>Jhaorihella</taxon>
    </lineage>
</organism>
<name>A0A1H5UIA0_9RHOB</name>
<dbReference type="RefSeq" id="WP_104007316.1">
    <property type="nucleotide sequence ID" value="NZ_FNVD01000004.1"/>
</dbReference>
<protein>
    <submittedName>
        <fullName evidence="5">Hydrogenase maturation protease</fullName>
    </submittedName>
</protein>
<dbReference type="CDD" id="cd00518">
    <property type="entry name" value="H2MP"/>
    <property type="match status" value="1"/>
</dbReference>
<dbReference type="OrthoDB" id="9792731at2"/>
<dbReference type="GO" id="GO:0016485">
    <property type="term" value="P:protein processing"/>
    <property type="evidence" value="ECO:0007669"/>
    <property type="project" value="TreeGrafter"/>
</dbReference>
<dbReference type="InterPro" id="IPR000671">
    <property type="entry name" value="Peptidase_A31"/>
</dbReference>
<evidence type="ECO:0000256" key="2">
    <source>
        <dbReference type="ARBA" id="ARBA00022670"/>
    </source>
</evidence>
<evidence type="ECO:0000256" key="4">
    <source>
        <dbReference type="ARBA" id="ARBA00022801"/>
    </source>
</evidence>
<dbReference type="PANTHER" id="PTHR30302:SF1">
    <property type="entry name" value="HYDROGENASE 2 MATURATION PROTEASE"/>
    <property type="match status" value="1"/>
</dbReference>
<dbReference type="InterPro" id="IPR023430">
    <property type="entry name" value="Pept_HybD-like_dom_sf"/>
</dbReference>
<dbReference type="PANTHER" id="PTHR30302">
    <property type="entry name" value="HYDROGENASE 1 MATURATION PROTEASE"/>
    <property type="match status" value="1"/>
</dbReference>
<dbReference type="AlphaFoldDB" id="A0A1H5UIA0"/>